<dbReference type="AlphaFoldDB" id="A0A9N9IH67"/>
<dbReference type="EMBL" id="CAJVPQ010012989">
    <property type="protein sequence ID" value="CAG8733957.1"/>
    <property type="molecule type" value="Genomic_DNA"/>
</dbReference>
<accession>A0A9N9IH67</accession>
<comment type="caution">
    <text evidence="1">The sequence shown here is derived from an EMBL/GenBank/DDBJ whole genome shotgun (WGS) entry which is preliminary data.</text>
</comment>
<gene>
    <name evidence="1" type="ORF">FCALED_LOCUS15171</name>
</gene>
<name>A0A9N9IH67_9GLOM</name>
<protein>
    <submittedName>
        <fullName evidence="1">16872_t:CDS:1</fullName>
    </submittedName>
</protein>
<keyword evidence="2" id="KW-1185">Reference proteome</keyword>
<evidence type="ECO:0000313" key="1">
    <source>
        <dbReference type="EMBL" id="CAG8733957.1"/>
    </source>
</evidence>
<sequence length="464" mass="53928">FAYTKKSTAQQLLANSLGYLQNYVNDPAIRSLAQEKRKDLKESQYAIEYWQGIERKEAEQKVKAAAKISELHIEATLHKDTIHHSSAVSNLTRNKLTALNKQPNTNVDSENNLFIVTENLKPIDSHTTPSSHTDSEDLEHNPFIITKEQKEGPEPTDSFTPLNFLKQQILQNLYKKCQKTKSKTKISLDYGIIDLNDDFVLEGLGEPIIQDYKPKKNISKEIANCLKKFNVTSLKDLGKTLSEVHIDYNNLDRDIFYLHRLFQKFFLLFQDNGSLNLDSFELQEEWYNSHIVAPIFDECLESVNEWILRRSEVKSYAQKFLDRTSWKRKKYDGILSFKNDLSKLHQAIILMFKLMVSTLSEKMLEEISFIPVFCVQFSRASAEVYLANWPKNMRPIVFSIMKFDIPEEVTALPKLTKVAAKMLSLRSYIQNLNNKYQVLLMKMADYYLNEDNDWDSPIKLKAYC</sequence>
<dbReference type="Proteomes" id="UP000789570">
    <property type="component" value="Unassembled WGS sequence"/>
</dbReference>
<proteinExistence type="predicted"/>
<organism evidence="1 2">
    <name type="scientific">Funneliformis caledonium</name>
    <dbReference type="NCBI Taxonomy" id="1117310"/>
    <lineage>
        <taxon>Eukaryota</taxon>
        <taxon>Fungi</taxon>
        <taxon>Fungi incertae sedis</taxon>
        <taxon>Mucoromycota</taxon>
        <taxon>Glomeromycotina</taxon>
        <taxon>Glomeromycetes</taxon>
        <taxon>Glomerales</taxon>
        <taxon>Glomeraceae</taxon>
        <taxon>Funneliformis</taxon>
    </lineage>
</organism>
<evidence type="ECO:0000313" key="2">
    <source>
        <dbReference type="Proteomes" id="UP000789570"/>
    </source>
</evidence>
<feature type="non-terminal residue" evidence="1">
    <location>
        <position position="464"/>
    </location>
</feature>
<reference evidence="1" key="1">
    <citation type="submission" date="2021-06" db="EMBL/GenBank/DDBJ databases">
        <authorList>
            <person name="Kallberg Y."/>
            <person name="Tangrot J."/>
            <person name="Rosling A."/>
        </authorList>
    </citation>
    <scope>NUCLEOTIDE SEQUENCE</scope>
    <source>
        <strain evidence="1">UK204</strain>
    </source>
</reference>
<dbReference type="OrthoDB" id="2444892at2759"/>